<protein>
    <recommendedName>
        <fullName evidence="3">Core-binding (CB) domain-containing protein</fullName>
    </recommendedName>
</protein>
<gene>
    <name evidence="1" type="ORF">BJY26_002739</name>
</gene>
<keyword evidence="2" id="KW-1185">Reference proteome</keyword>
<evidence type="ECO:0008006" key="3">
    <source>
        <dbReference type="Google" id="ProtNLM"/>
    </source>
</evidence>
<dbReference type="EMBL" id="JACBZP010000001">
    <property type="protein sequence ID" value="NYI68433.1"/>
    <property type="molecule type" value="Genomic_DNA"/>
</dbReference>
<dbReference type="AlphaFoldDB" id="A0A7Z0IIE0"/>
<evidence type="ECO:0000313" key="1">
    <source>
        <dbReference type="EMBL" id="NYI68433.1"/>
    </source>
</evidence>
<dbReference type="RefSeq" id="WP_179428783.1">
    <property type="nucleotide sequence ID" value="NZ_JACBZP010000001.1"/>
</dbReference>
<accession>A0A7Z0IIE0</accession>
<evidence type="ECO:0000313" key="2">
    <source>
        <dbReference type="Proteomes" id="UP000539111"/>
    </source>
</evidence>
<organism evidence="1 2">
    <name type="scientific">Spelaeicoccus albus</name>
    <dbReference type="NCBI Taxonomy" id="1280376"/>
    <lineage>
        <taxon>Bacteria</taxon>
        <taxon>Bacillati</taxon>
        <taxon>Actinomycetota</taxon>
        <taxon>Actinomycetes</taxon>
        <taxon>Micrococcales</taxon>
        <taxon>Brevibacteriaceae</taxon>
        <taxon>Spelaeicoccus</taxon>
    </lineage>
</organism>
<proteinExistence type="predicted"/>
<dbReference type="Proteomes" id="UP000539111">
    <property type="component" value="Unassembled WGS sequence"/>
</dbReference>
<reference evidence="1 2" key="1">
    <citation type="submission" date="2020-07" db="EMBL/GenBank/DDBJ databases">
        <title>Sequencing the genomes of 1000 actinobacteria strains.</title>
        <authorList>
            <person name="Klenk H.-P."/>
        </authorList>
    </citation>
    <scope>NUCLEOTIDE SEQUENCE [LARGE SCALE GENOMIC DNA]</scope>
    <source>
        <strain evidence="1 2">DSM 26341</strain>
    </source>
</reference>
<comment type="caution">
    <text evidence="1">The sequence shown here is derived from an EMBL/GenBank/DDBJ whole genome shotgun (WGS) entry which is preliminary data.</text>
</comment>
<sequence length="152" mass="16942">MSMTPNISAVLETFFFDAEAGKSAATRARYVRTQAALARYIETVDVADCFGDDVAQLVAAEREFDSSGAFLRIMTAEELVVLLPGFVEDERLPACRADARTQVSMTDRLVAFLIRFRLIDGSRFSRAVLDTQVACATARDRLRRHTEPRLFG</sequence>
<name>A0A7Z0IIE0_9MICO</name>